<reference evidence="1 2" key="1">
    <citation type="journal article" date="2021" name="Hortic Res">
        <title>High-quality reference genome and annotation aids understanding of berry development for evergreen blueberry (Vaccinium darrowii).</title>
        <authorList>
            <person name="Yu J."/>
            <person name="Hulse-Kemp A.M."/>
            <person name="Babiker E."/>
            <person name="Staton M."/>
        </authorList>
    </citation>
    <scope>NUCLEOTIDE SEQUENCE [LARGE SCALE GENOMIC DNA]</scope>
    <source>
        <strain evidence="2">cv. NJ 8807/NJ 8810</strain>
        <tissue evidence="1">Young leaf</tissue>
    </source>
</reference>
<evidence type="ECO:0000313" key="1">
    <source>
        <dbReference type="EMBL" id="KAH7843612.1"/>
    </source>
</evidence>
<sequence>MMSHLRLSPPLFSNRLIPSLNRSLYCSEGIVYSTICISLPILLFQLPTTTDHRPPTANPTTHRPPLDPLPALADRRNPLSGHRRLQLHSNQSVLGVFRYFSPKSLVVCTVWTRNCMVSGVVSSVFVDSALFLMALRDEFEPFRGAMLHRSLQPTVDGALHELIAEETRFKVGVGGPSPNVSSGAEGGYSIIGGKTLQRKMVDSVSEHPMSLAASGFVYDEEFAPHSGGIAFASKTERRTEIELTTQGDKMLKERPRDIGVSHIEASCSTNLKSNEDESLLPTSFGKKQHHFPMKQPKPRKISSGYSVGAVKTDSAKGLPLLESFDICLSKVAKSSLPDSSLNENITEELIAMEHSAEITGQVLRQGMVLLKGYITLSEQVQIVKMCRTLGMGPGGFYQPGYRDGAKLRMQMMCLGLEWDPQMRKYETHREFDGSEPHVIPHVFNSLVKRGIRDSHALVEKHYGICNVEEILPDMSPNICIVNFYGNNGRLGLHQDRDESKESLDKGLPVVSFSIGDSAEFLYGDQRDVNKAENFSWNQEMY</sequence>
<comment type="caution">
    <text evidence="1">The sequence shown here is derived from an EMBL/GenBank/DDBJ whole genome shotgun (WGS) entry which is preliminary data.</text>
</comment>
<evidence type="ECO:0000313" key="2">
    <source>
        <dbReference type="Proteomes" id="UP000828048"/>
    </source>
</evidence>
<gene>
    <name evidence="1" type="ORF">Vadar_018768</name>
</gene>
<dbReference type="Proteomes" id="UP000828048">
    <property type="component" value="Chromosome 1"/>
</dbReference>
<keyword evidence="2" id="KW-1185">Reference proteome</keyword>
<dbReference type="EMBL" id="CM037151">
    <property type="protein sequence ID" value="KAH7843612.1"/>
    <property type="molecule type" value="Genomic_DNA"/>
</dbReference>
<proteinExistence type="predicted"/>
<name>A0ACB7XS70_9ERIC</name>
<organism evidence="1 2">
    <name type="scientific">Vaccinium darrowii</name>
    <dbReference type="NCBI Taxonomy" id="229202"/>
    <lineage>
        <taxon>Eukaryota</taxon>
        <taxon>Viridiplantae</taxon>
        <taxon>Streptophyta</taxon>
        <taxon>Embryophyta</taxon>
        <taxon>Tracheophyta</taxon>
        <taxon>Spermatophyta</taxon>
        <taxon>Magnoliopsida</taxon>
        <taxon>eudicotyledons</taxon>
        <taxon>Gunneridae</taxon>
        <taxon>Pentapetalae</taxon>
        <taxon>asterids</taxon>
        <taxon>Ericales</taxon>
        <taxon>Ericaceae</taxon>
        <taxon>Vaccinioideae</taxon>
        <taxon>Vaccinieae</taxon>
        <taxon>Vaccinium</taxon>
    </lineage>
</organism>
<accession>A0ACB7XS70</accession>
<protein>
    <submittedName>
        <fullName evidence="1">Uncharacterized protein</fullName>
    </submittedName>
</protein>